<dbReference type="EMBL" id="CP019964">
    <property type="protein sequence ID" value="ASI13446.1"/>
    <property type="molecule type" value="Genomic_DNA"/>
</dbReference>
<keyword evidence="2" id="KW-1185">Reference proteome</keyword>
<dbReference type="KEGG" id="marh:Mia14_0103"/>
<dbReference type="GeneID" id="33313663"/>
<organism evidence="1 2">
    <name type="scientific">Candidatus Mancarchaeum acidiphilum</name>
    <dbReference type="NCBI Taxonomy" id="1920749"/>
    <lineage>
        <taxon>Archaea</taxon>
        <taxon>Candidatus Micrarchaeota</taxon>
        <taxon>Candidatus Mancarchaeum</taxon>
    </lineage>
</organism>
<dbReference type="Proteomes" id="UP000197679">
    <property type="component" value="Chromosome"/>
</dbReference>
<dbReference type="RefSeq" id="WP_088819614.1">
    <property type="nucleotide sequence ID" value="NZ_CP019964.1"/>
</dbReference>
<name>A0A218NLV6_9ARCH</name>
<sequence>MPKKNSDKNSNKKKQMKVAYVKLASLKDFVKSSCDFSRNFLSSISMKEGKRYRLIAEGERINETEILYYYDTDKISNFIIYNPVKDLEPEMSSKKDNTDMYNNYIISIASMLSNPFKESELKQGSVNMVEIESYKALLIAAINRFSDDNSIGKIYLFNYGKKPYIGTFNLMNGSDNSTFFFSKLPEEMLKEDNGFFKYDYNSDSIEINNNFSTDNLIHVRIVNLAEPFKFFKPE</sequence>
<evidence type="ECO:0000313" key="2">
    <source>
        <dbReference type="Proteomes" id="UP000197679"/>
    </source>
</evidence>
<protein>
    <submittedName>
        <fullName evidence="1">Uncharacterized protein</fullName>
    </submittedName>
</protein>
<accession>A0A218NLV6</accession>
<proteinExistence type="predicted"/>
<gene>
    <name evidence="1" type="ORF">Mia14_0103</name>
</gene>
<reference evidence="1 2" key="1">
    <citation type="journal article" date="2017" name="Nat. Commun.">
        <title>'ARMAN' archaea depend on association with euryarchaeal host in culture and in situ.</title>
        <authorList>
            <person name="Golyshina O."/>
            <person name="Toshchakov S."/>
            <person name="Makarova K."/>
            <person name="Gavrilov S."/>
            <person name="Korzhenkov A."/>
            <person name="La Cono V."/>
            <person name="Arcadi E."/>
            <person name="Nechitaylo T."/>
            <person name="Ferrer M."/>
            <person name="Kublanov I."/>
            <person name="Wolf Y."/>
            <person name="Yakimov M."/>
            <person name="Golyshin P."/>
            <person name="Slesarev A."/>
            <person name="Kozyavkin S."/>
        </authorList>
    </citation>
    <scope>NUCLEOTIDE SEQUENCE [LARGE SCALE GENOMIC DNA]</scope>
    <source>
        <strain evidence="1 2">Mia14</strain>
    </source>
</reference>
<dbReference type="AlphaFoldDB" id="A0A218NLV6"/>
<evidence type="ECO:0000313" key="1">
    <source>
        <dbReference type="EMBL" id="ASI13446.1"/>
    </source>
</evidence>